<sequence length="22" mass="2494">MEIERIGTIKNALGEGPVWDHQ</sequence>
<feature type="non-terminal residue" evidence="1">
    <location>
        <position position="22"/>
    </location>
</feature>
<accession>A0A382TRI5</accession>
<evidence type="ECO:0000313" key="1">
    <source>
        <dbReference type="EMBL" id="SVD24553.1"/>
    </source>
</evidence>
<dbReference type="AlphaFoldDB" id="A0A382TRI5"/>
<dbReference type="EMBL" id="UINC01138543">
    <property type="protein sequence ID" value="SVD24553.1"/>
    <property type="molecule type" value="Genomic_DNA"/>
</dbReference>
<organism evidence="1">
    <name type="scientific">marine metagenome</name>
    <dbReference type="NCBI Taxonomy" id="408172"/>
    <lineage>
        <taxon>unclassified sequences</taxon>
        <taxon>metagenomes</taxon>
        <taxon>ecological metagenomes</taxon>
    </lineage>
</organism>
<name>A0A382TRI5_9ZZZZ</name>
<reference evidence="1" key="1">
    <citation type="submission" date="2018-05" db="EMBL/GenBank/DDBJ databases">
        <authorList>
            <person name="Lanie J.A."/>
            <person name="Ng W.-L."/>
            <person name="Kazmierczak K.M."/>
            <person name="Andrzejewski T.M."/>
            <person name="Davidsen T.M."/>
            <person name="Wayne K.J."/>
            <person name="Tettelin H."/>
            <person name="Glass J.I."/>
            <person name="Rusch D."/>
            <person name="Podicherti R."/>
            <person name="Tsui H.-C.T."/>
            <person name="Winkler M.E."/>
        </authorList>
    </citation>
    <scope>NUCLEOTIDE SEQUENCE</scope>
</reference>
<gene>
    <name evidence="1" type="ORF">METZ01_LOCUS377407</name>
</gene>
<protein>
    <submittedName>
        <fullName evidence="1">Uncharacterized protein</fullName>
    </submittedName>
</protein>
<proteinExistence type="predicted"/>